<dbReference type="Proteomes" id="UP000799779">
    <property type="component" value="Unassembled WGS sequence"/>
</dbReference>
<sequence length="206" mass="22872">MDAWHGSLLGRWLEGIQLRKVFAQVVFAKSQKRCTRILVLVFAAVEGERPRELRCPLGESAYTRTYPSHSSYLPLPITLPCSLHPVTKTLTKLIPRTKQASACKKRKNSTPHYPHPAPSGKFSEITCHMMTMLTLRTRYRMIARQTSALDGAAARGPGQSEPLCSGEGSEAGYAYMTWTGAWDVGVCFLTPGFLVDLWCGIRNPDS</sequence>
<dbReference type="AlphaFoldDB" id="A0A6A5WNM8"/>
<gene>
    <name evidence="1" type="ORF">P154DRAFT_162454</name>
</gene>
<protein>
    <submittedName>
        <fullName evidence="1">Uncharacterized protein</fullName>
    </submittedName>
</protein>
<evidence type="ECO:0000313" key="2">
    <source>
        <dbReference type="Proteomes" id="UP000799779"/>
    </source>
</evidence>
<accession>A0A6A5WNM8</accession>
<reference evidence="1" key="1">
    <citation type="journal article" date="2020" name="Stud. Mycol.">
        <title>101 Dothideomycetes genomes: a test case for predicting lifestyles and emergence of pathogens.</title>
        <authorList>
            <person name="Haridas S."/>
            <person name="Albert R."/>
            <person name="Binder M."/>
            <person name="Bloem J."/>
            <person name="Labutti K."/>
            <person name="Salamov A."/>
            <person name="Andreopoulos B."/>
            <person name="Baker S."/>
            <person name="Barry K."/>
            <person name="Bills G."/>
            <person name="Bluhm B."/>
            <person name="Cannon C."/>
            <person name="Castanera R."/>
            <person name="Culley D."/>
            <person name="Daum C."/>
            <person name="Ezra D."/>
            <person name="Gonzalez J."/>
            <person name="Henrissat B."/>
            <person name="Kuo A."/>
            <person name="Liang C."/>
            <person name="Lipzen A."/>
            <person name="Lutzoni F."/>
            <person name="Magnuson J."/>
            <person name="Mondo S."/>
            <person name="Nolan M."/>
            <person name="Ohm R."/>
            <person name="Pangilinan J."/>
            <person name="Park H.-J."/>
            <person name="Ramirez L."/>
            <person name="Alfaro M."/>
            <person name="Sun H."/>
            <person name="Tritt A."/>
            <person name="Yoshinaga Y."/>
            <person name="Zwiers L.-H."/>
            <person name="Turgeon B."/>
            <person name="Goodwin S."/>
            <person name="Spatafora J."/>
            <person name="Crous P."/>
            <person name="Grigoriev I."/>
        </authorList>
    </citation>
    <scope>NUCLEOTIDE SEQUENCE</scope>
    <source>
        <strain evidence="1">CBS 123094</strain>
    </source>
</reference>
<proteinExistence type="predicted"/>
<keyword evidence="2" id="KW-1185">Reference proteome</keyword>
<name>A0A6A5WNM8_9PLEO</name>
<organism evidence="1 2">
    <name type="scientific">Amniculicola lignicola CBS 123094</name>
    <dbReference type="NCBI Taxonomy" id="1392246"/>
    <lineage>
        <taxon>Eukaryota</taxon>
        <taxon>Fungi</taxon>
        <taxon>Dikarya</taxon>
        <taxon>Ascomycota</taxon>
        <taxon>Pezizomycotina</taxon>
        <taxon>Dothideomycetes</taxon>
        <taxon>Pleosporomycetidae</taxon>
        <taxon>Pleosporales</taxon>
        <taxon>Amniculicolaceae</taxon>
        <taxon>Amniculicola</taxon>
    </lineage>
</organism>
<dbReference type="EMBL" id="ML977581">
    <property type="protein sequence ID" value="KAF2001791.1"/>
    <property type="molecule type" value="Genomic_DNA"/>
</dbReference>
<evidence type="ECO:0000313" key="1">
    <source>
        <dbReference type="EMBL" id="KAF2001791.1"/>
    </source>
</evidence>